<dbReference type="GO" id="GO:0031624">
    <property type="term" value="F:ubiquitin conjugating enzyme binding"/>
    <property type="evidence" value="ECO:0007669"/>
    <property type="project" value="TreeGrafter"/>
</dbReference>
<dbReference type="GO" id="GO:0061630">
    <property type="term" value="F:ubiquitin protein ligase activity"/>
    <property type="evidence" value="ECO:0007669"/>
    <property type="project" value="TreeGrafter"/>
</dbReference>
<evidence type="ECO:0000256" key="3">
    <source>
        <dbReference type="ARBA" id="ARBA00022833"/>
    </source>
</evidence>
<dbReference type="SUPFAM" id="SSF49599">
    <property type="entry name" value="TRAF domain-like"/>
    <property type="match status" value="1"/>
</dbReference>
<evidence type="ECO:0000313" key="6">
    <source>
        <dbReference type="EMBL" id="KAJ3662723.1"/>
    </source>
</evidence>
<proteinExistence type="predicted"/>
<accession>A0AA38MPA9</accession>
<organism evidence="6 7">
    <name type="scientific">Zophobas morio</name>
    <dbReference type="NCBI Taxonomy" id="2755281"/>
    <lineage>
        <taxon>Eukaryota</taxon>
        <taxon>Metazoa</taxon>
        <taxon>Ecdysozoa</taxon>
        <taxon>Arthropoda</taxon>
        <taxon>Hexapoda</taxon>
        <taxon>Insecta</taxon>
        <taxon>Pterygota</taxon>
        <taxon>Neoptera</taxon>
        <taxon>Endopterygota</taxon>
        <taxon>Coleoptera</taxon>
        <taxon>Polyphaga</taxon>
        <taxon>Cucujiformia</taxon>
        <taxon>Tenebrionidae</taxon>
        <taxon>Zophobas</taxon>
    </lineage>
</organism>
<dbReference type="Gene3D" id="3.30.40.10">
    <property type="entry name" value="Zinc/RING finger domain, C3HC4 (zinc finger)"/>
    <property type="match status" value="1"/>
</dbReference>
<dbReference type="EMBL" id="JALNTZ010000002">
    <property type="protein sequence ID" value="KAJ3662723.1"/>
    <property type="molecule type" value="Genomic_DNA"/>
</dbReference>
<evidence type="ECO:0000256" key="4">
    <source>
        <dbReference type="PROSITE-ProRule" id="PRU00455"/>
    </source>
</evidence>
<keyword evidence="7" id="KW-1185">Reference proteome</keyword>
<dbReference type="GO" id="GO:0005737">
    <property type="term" value="C:cytoplasm"/>
    <property type="evidence" value="ECO:0007669"/>
    <property type="project" value="TreeGrafter"/>
</dbReference>
<sequence>MSSLNIDELLIIPDQVLETLICRLCDKYLTVGPISVHPEGGNICGRCHGKVNTTSQCLFECDSVVDLIEQVNIPYTIFGYVNHFFPCVNRYEGCSKLLAFDDISKHEILCQAKKIKCRCCNNYEGTGSQQLNHFRTKHPLNFFDKVYFRFPLNERYSTNLIKRGEDLFFLYFEINNEKEKIDFFVKPTSRYLDDDIDFFCLLKDPADGEIIDQTSLTKRKREGIYHSLLIKDKQYLGDFNLICECLLKRVSRKINKATLMTHKSTNVK</sequence>
<dbReference type="InterPro" id="IPR004162">
    <property type="entry name" value="SINA-like_animal"/>
</dbReference>
<dbReference type="Proteomes" id="UP001168821">
    <property type="component" value="Unassembled WGS sequence"/>
</dbReference>
<evidence type="ECO:0000313" key="7">
    <source>
        <dbReference type="Proteomes" id="UP001168821"/>
    </source>
</evidence>
<name>A0AA38MPA9_9CUCU</name>
<evidence type="ECO:0000259" key="5">
    <source>
        <dbReference type="PROSITE" id="PS51081"/>
    </source>
</evidence>
<comment type="caution">
    <text evidence="6">The sequence shown here is derived from an EMBL/GenBank/DDBJ whole genome shotgun (WGS) entry which is preliminary data.</text>
</comment>
<dbReference type="PROSITE" id="PS51081">
    <property type="entry name" value="ZF_SIAH"/>
    <property type="match status" value="1"/>
</dbReference>
<dbReference type="GO" id="GO:0043161">
    <property type="term" value="P:proteasome-mediated ubiquitin-dependent protein catabolic process"/>
    <property type="evidence" value="ECO:0007669"/>
    <property type="project" value="TreeGrafter"/>
</dbReference>
<keyword evidence="3" id="KW-0862">Zinc</keyword>
<protein>
    <recommendedName>
        <fullName evidence="5">SIAH-type domain-containing protein</fullName>
    </recommendedName>
</protein>
<gene>
    <name evidence="6" type="ORF">Zmor_007055</name>
</gene>
<keyword evidence="1" id="KW-0479">Metal-binding</keyword>
<dbReference type="InterPro" id="IPR013010">
    <property type="entry name" value="Znf_SIAH"/>
</dbReference>
<reference evidence="6" key="1">
    <citation type="journal article" date="2023" name="G3 (Bethesda)">
        <title>Whole genome assemblies of Zophobas morio and Tenebrio molitor.</title>
        <authorList>
            <person name="Kaur S."/>
            <person name="Stinson S.A."/>
            <person name="diCenzo G.C."/>
        </authorList>
    </citation>
    <scope>NUCLEOTIDE SEQUENCE</scope>
    <source>
        <strain evidence="6">QUZm001</strain>
    </source>
</reference>
<dbReference type="PANTHER" id="PTHR45877:SF2">
    <property type="entry name" value="E3 UBIQUITIN-PROTEIN LIGASE SINA-RELATED"/>
    <property type="match status" value="1"/>
</dbReference>
<evidence type="ECO:0000256" key="2">
    <source>
        <dbReference type="ARBA" id="ARBA00022771"/>
    </source>
</evidence>
<dbReference type="GO" id="GO:0008270">
    <property type="term" value="F:zinc ion binding"/>
    <property type="evidence" value="ECO:0007669"/>
    <property type="project" value="UniProtKB-KW"/>
</dbReference>
<dbReference type="PANTHER" id="PTHR45877">
    <property type="entry name" value="E3 UBIQUITIN-PROTEIN LIGASE SIAH2"/>
    <property type="match status" value="1"/>
</dbReference>
<feature type="domain" description="SIAH-type" evidence="5">
    <location>
        <begin position="82"/>
        <end position="139"/>
    </location>
</feature>
<dbReference type="InterPro" id="IPR013083">
    <property type="entry name" value="Znf_RING/FYVE/PHD"/>
</dbReference>
<dbReference type="AlphaFoldDB" id="A0AA38MPA9"/>
<keyword evidence="2 4" id="KW-0863">Zinc-finger</keyword>
<evidence type="ECO:0000256" key="1">
    <source>
        <dbReference type="ARBA" id="ARBA00022723"/>
    </source>
</evidence>